<proteinExistence type="predicted"/>
<feature type="domain" description="Glycosyltransferase 2-like" evidence="1">
    <location>
        <begin position="14"/>
        <end position="176"/>
    </location>
</feature>
<evidence type="ECO:0000313" key="3">
    <source>
        <dbReference type="Proteomes" id="UP001056708"/>
    </source>
</evidence>
<sequence length="317" mass="35881">MTLSSSPTPHPSVSVIIPIYNGAADLPDLLSCLEQQTYQSETLDYLLVDNNSQDDTARLIEDAVKTTSIPLKLLSEAKIQSSYAARNRGIQSSNSDLIAFTDADCRPEPTWLEQLLQPFNQPEVGLVAGEILALPPQTFLERYAEQQKTLCQAYTLEHPYCPYGQTANLAMRRQALETVGLFRPHLTTGGDADLCWRILRGTDWQLKFAQRAIVRHRHRATWEELEKQWQRYGESNRYLHELHGVDLQPSQSPVRPMLRWFLKSLPRETVKLALGRSNLVSLCAPLIGVYTSQARQRGQAEAQLPDAARDIEYVKKP</sequence>
<dbReference type="CDD" id="cd00761">
    <property type="entry name" value="Glyco_tranf_GTA_type"/>
    <property type="match status" value="1"/>
</dbReference>
<keyword evidence="3" id="KW-1185">Reference proteome</keyword>
<dbReference type="GO" id="GO:0016757">
    <property type="term" value="F:glycosyltransferase activity"/>
    <property type="evidence" value="ECO:0007669"/>
    <property type="project" value="UniProtKB-KW"/>
</dbReference>
<reference evidence="2" key="1">
    <citation type="submission" date="2022-06" db="EMBL/GenBank/DDBJ databases">
        <title>Genome sequence of Phormidium yuhuli AB48 isolated from an industrial photobioreactor environment.</title>
        <authorList>
            <person name="Qiu Y."/>
            <person name="Noonan A.J.C."/>
            <person name="Dofher K."/>
            <person name="Koch M."/>
            <person name="Kieft B."/>
            <person name="Lin X."/>
            <person name="Ziels R.M."/>
            <person name="Hallam S.J."/>
        </authorList>
    </citation>
    <scope>NUCLEOTIDE SEQUENCE</scope>
    <source>
        <strain evidence="2">AB48</strain>
    </source>
</reference>
<protein>
    <submittedName>
        <fullName evidence="2">Glycosyltransferase</fullName>
        <ecNumber evidence="2">2.4.-.-</ecNumber>
    </submittedName>
</protein>
<dbReference type="InterPro" id="IPR001173">
    <property type="entry name" value="Glyco_trans_2-like"/>
</dbReference>
<dbReference type="EC" id="2.4.-.-" evidence="2"/>
<dbReference type="Proteomes" id="UP001056708">
    <property type="component" value="Chromosome"/>
</dbReference>
<organism evidence="2 3">
    <name type="scientific">Phormidium yuhuli AB48</name>
    <dbReference type="NCBI Taxonomy" id="2940671"/>
    <lineage>
        <taxon>Bacteria</taxon>
        <taxon>Bacillati</taxon>
        <taxon>Cyanobacteriota</taxon>
        <taxon>Cyanophyceae</taxon>
        <taxon>Oscillatoriophycideae</taxon>
        <taxon>Oscillatoriales</taxon>
        <taxon>Oscillatoriaceae</taxon>
        <taxon>Phormidium</taxon>
        <taxon>Phormidium yuhuli</taxon>
    </lineage>
</organism>
<evidence type="ECO:0000313" key="2">
    <source>
        <dbReference type="EMBL" id="USR90361.1"/>
    </source>
</evidence>
<evidence type="ECO:0000259" key="1">
    <source>
        <dbReference type="Pfam" id="PF00535"/>
    </source>
</evidence>
<dbReference type="InterPro" id="IPR050834">
    <property type="entry name" value="Glycosyltransf_2"/>
</dbReference>
<dbReference type="Gene3D" id="3.90.550.10">
    <property type="entry name" value="Spore Coat Polysaccharide Biosynthesis Protein SpsA, Chain A"/>
    <property type="match status" value="1"/>
</dbReference>
<dbReference type="PANTHER" id="PTHR43685:SF2">
    <property type="entry name" value="GLYCOSYLTRANSFERASE 2-LIKE DOMAIN-CONTAINING PROTEIN"/>
    <property type="match status" value="1"/>
</dbReference>
<dbReference type="SUPFAM" id="SSF53448">
    <property type="entry name" value="Nucleotide-diphospho-sugar transferases"/>
    <property type="match status" value="1"/>
</dbReference>
<keyword evidence="2" id="KW-0808">Transferase</keyword>
<keyword evidence="2" id="KW-0328">Glycosyltransferase</keyword>
<dbReference type="PANTHER" id="PTHR43685">
    <property type="entry name" value="GLYCOSYLTRANSFERASE"/>
    <property type="match status" value="1"/>
</dbReference>
<name>A0ABY5AN33_9CYAN</name>
<dbReference type="Pfam" id="PF00535">
    <property type="entry name" value="Glycos_transf_2"/>
    <property type="match status" value="1"/>
</dbReference>
<dbReference type="RefSeq" id="WP_252662393.1">
    <property type="nucleotide sequence ID" value="NZ_CP098611.1"/>
</dbReference>
<gene>
    <name evidence="2" type="ORF">NEA10_16175</name>
</gene>
<dbReference type="InterPro" id="IPR029044">
    <property type="entry name" value="Nucleotide-diphossugar_trans"/>
</dbReference>
<accession>A0ABY5AN33</accession>
<dbReference type="EMBL" id="CP098611">
    <property type="protein sequence ID" value="USR90361.1"/>
    <property type="molecule type" value="Genomic_DNA"/>
</dbReference>